<dbReference type="CDD" id="cd04194">
    <property type="entry name" value="GT8_A4GalT_like"/>
    <property type="match status" value="1"/>
</dbReference>
<dbReference type="EMBL" id="AZGE01000029">
    <property type="protein sequence ID" value="KRM14444.1"/>
    <property type="molecule type" value="Genomic_DNA"/>
</dbReference>
<proteinExistence type="predicted"/>
<dbReference type="Pfam" id="PF01501">
    <property type="entry name" value="Glyco_transf_8"/>
    <property type="match status" value="1"/>
</dbReference>
<keyword evidence="3" id="KW-0479">Metal-binding</keyword>
<evidence type="ECO:0000256" key="2">
    <source>
        <dbReference type="ARBA" id="ARBA00022679"/>
    </source>
</evidence>
<dbReference type="Gene3D" id="3.90.550.10">
    <property type="entry name" value="Spore Coat Polysaccharide Biosynthesis Protein SpsA, Chain A"/>
    <property type="match status" value="1"/>
</dbReference>
<evidence type="ECO:0000256" key="1">
    <source>
        <dbReference type="ARBA" id="ARBA00022676"/>
    </source>
</evidence>
<keyword evidence="2" id="KW-0808">Transferase</keyword>
<reference evidence="4 5" key="1">
    <citation type="journal article" date="2015" name="Genome Announc.">
        <title>Expanding the biotechnology potential of lactobacilli through comparative genomics of 213 strains and associated genera.</title>
        <authorList>
            <person name="Sun Z."/>
            <person name="Harris H.M."/>
            <person name="McCann A."/>
            <person name="Guo C."/>
            <person name="Argimon S."/>
            <person name="Zhang W."/>
            <person name="Yang X."/>
            <person name="Jeffery I.B."/>
            <person name="Cooney J.C."/>
            <person name="Kagawa T.F."/>
            <person name="Liu W."/>
            <person name="Song Y."/>
            <person name="Salvetti E."/>
            <person name="Wrobel A."/>
            <person name="Rasinkangas P."/>
            <person name="Parkhill J."/>
            <person name="Rea M.C."/>
            <person name="O'Sullivan O."/>
            <person name="Ritari J."/>
            <person name="Douillard F.P."/>
            <person name="Paul Ross R."/>
            <person name="Yang R."/>
            <person name="Briner A.E."/>
            <person name="Felis G.E."/>
            <person name="de Vos W.M."/>
            <person name="Barrangou R."/>
            <person name="Klaenhammer T.R."/>
            <person name="Caufield P.W."/>
            <person name="Cui Y."/>
            <person name="Zhang H."/>
            <person name="O'Toole P.W."/>
        </authorList>
    </citation>
    <scope>NUCLEOTIDE SEQUENCE [LARGE SCALE GENOMIC DNA]</scope>
    <source>
        <strain evidence="4 5">DSM 4864</strain>
    </source>
</reference>
<dbReference type="GO" id="GO:0046872">
    <property type="term" value="F:metal ion binding"/>
    <property type="evidence" value="ECO:0007669"/>
    <property type="project" value="UniProtKB-KW"/>
</dbReference>
<organism evidence="4 5">
    <name type="scientific">Limosilactobacillus oris DSM 4864</name>
    <dbReference type="NCBI Taxonomy" id="1423779"/>
    <lineage>
        <taxon>Bacteria</taxon>
        <taxon>Bacillati</taxon>
        <taxon>Bacillota</taxon>
        <taxon>Bacilli</taxon>
        <taxon>Lactobacillales</taxon>
        <taxon>Lactobacillaceae</taxon>
        <taxon>Limosilactobacillus</taxon>
    </lineage>
</organism>
<dbReference type="AlphaFoldDB" id="A0A0R1WK03"/>
<sequence>MSEAAAICADYGYLTPAETLIKSIAYHNHDLPIYLLNTNIPQEWFLNINRRLAPINVRVVDAKFSASVLKDEAVSRTEYMNTMIYGRLLIPQLVPADRVLYIDSDSVVDRSLQPLFATDLEGKVVGAVEDYSMPGTFNSGVLLLDNTKLKAIDNFTTDLLAKGQERTSNDDQTLLNQYFKDNWLQLDYGYNLQIGLDLTLFYNEHHSLLRFYQLLKKAQPGTIIHYSTSDKPWNFMSSGRLREKWWQYQSLEYSEIVRHAPLPTIRQHYRTRLFTFTQSEQLDNLETLLRVLPDCEFNVAAWTNMGDALLALTKYPNLHLFPAVVESNIDMLIDQADGYLDINEGGKELQFIERCVQRNKPLLSYNEYPDNPVLTAALQKFDREQPDQLIAAIKRL</sequence>
<comment type="caution">
    <text evidence="4">The sequence shown here is derived from an EMBL/GenBank/DDBJ whole genome shotgun (WGS) entry which is preliminary data.</text>
</comment>
<dbReference type="SUPFAM" id="SSF53448">
    <property type="entry name" value="Nucleotide-diphospho-sugar transferases"/>
    <property type="match status" value="1"/>
</dbReference>
<protein>
    <submittedName>
        <fullName evidence="4">Bacteriochlorophyll 4-vinyl reductase</fullName>
    </submittedName>
</protein>
<gene>
    <name evidence="4" type="ORF">FC49_GL001114</name>
</gene>
<keyword evidence="1" id="KW-0328">Glycosyltransferase</keyword>
<name>A0A0R1WK03_9LACO</name>
<dbReference type="InterPro" id="IPR050748">
    <property type="entry name" value="Glycosyltrans_8_dom-fam"/>
</dbReference>
<dbReference type="InterPro" id="IPR002495">
    <property type="entry name" value="Glyco_trans_8"/>
</dbReference>
<evidence type="ECO:0000313" key="5">
    <source>
        <dbReference type="Proteomes" id="UP000050973"/>
    </source>
</evidence>
<dbReference type="GO" id="GO:0016757">
    <property type="term" value="F:glycosyltransferase activity"/>
    <property type="evidence" value="ECO:0007669"/>
    <property type="project" value="UniProtKB-KW"/>
</dbReference>
<dbReference type="PANTHER" id="PTHR13778">
    <property type="entry name" value="GLYCOSYLTRANSFERASE 8 DOMAIN-CONTAINING PROTEIN"/>
    <property type="match status" value="1"/>
</dbReference>
<dbReference type="Proteomes" id="UP000050973">
    <property type="component" value="Unassembled WGS sequence"/>
</dbReference>
<accession>A0A0R1WK03</accession>
<dbReference type="PATRIC" id="fig|1423779.3.peg.1148"/>
<dbReference type="PANTHER" id="PTHR13778:SF47">
    <property type="entry name" value="LIPOPOLYSACCHARIDE 1,3-GALACTOSYLTRANSFERASE"/>
    <property type="match status" value="1"/>
</dbReference>
<dbReference type="RefSeq" id="WP_056984743.1">
    <property type="nucleotide sequence ID" value="NZ_AZGE01000029.1"/>
</dbReference>
<dbReference type="InterPro" id="IPR029044">
    <property type="entry name" value="Nucleotide-diphossugar_trans"/>
</dbReference>
<evidence type="ECO:0000256" key="3">
    <source>
        <dbReference type="ARBA" id="ARBA00022723"/>
    </source>
</evidence>
<evidence type="ECO:0000313" key="4">
    <source>
        <dbReference type="EMBL" id="KRM14444.1"/>
    </source>
</evidence>